<proteinExistence type="predicted"/>
<dbReference type="InterPro" id="IPR017850">
    <property type="entry name" value="Alkaline_phosphatase_core_sf"/>
</dbReference>
<dbReference type="EMBL" id="CACVAY010000013">
    <property type="protein sequence ID" value="CAA6802852.1"/>
    <property type="molecule type" value="Genomic_DNA"/>
</dbReference>
<reference evidence="1" key="1">
    <citation type="submission" date="2020-01" db="EMBL/GenBank/DDBJ databases">
        <authorList>
            <person name="Meier V. D."/>
            <person name="Meier V D."/>
        </authorList>
    </citation>
    <scope>NUCLEOTIDE SEQUENCE</scope>
    <source>
        <strain evidence="1">HLG_WM_MAG_07</strain>
    </source>
</reference>
<organism evidence="1">
    <name type="scientific">uncultured Thiotrichaceae bacterium</name>
    <dbReference type="NCBI Taxonomy" id="298394"/>
    <lineage>
        <taxon>Bacteria</taxon>
        <taxon>Pseudomonadati</taxon>
        <taxon>Pseudomonadota</taxon>
        <taxon>Gammaproteobacteria</taxon>
        <taxon>Thiotrichales</taxon>
        <taxon>Thiotrichaceae</taxon>
        <taxon>environmental samples</taxon>
    </lineage>
</organism>
<accession>A0A6S6SHM9</accession>
<protein>
    <submittedName>
        <fullName evidence="1">Uncharacterized protein</fullName>
    </submittedName>
</protein>
<name>A0A6S6SHM9_9GAMM</name>
<gene>
    <name evidence="1" type="ORF">HELGO_WM10955</name>
</gene>
<dbReference type="AlphaFoldDB" id="A0A6S6SHM9"/>
<dbReference type="SUPFAM" id="SSF53649">
    <property type="entry name" value="Alkaline phosphatase-like"/>
    <property type="match status" value="1"/>
</dbReference>
<dbReference type="Gene3D" id="3.40.720.10">
    <property type="entry name" value="Alkaline Phosphatase, subunit A"/>
    <property type="match status" value="1"/>
</dbReference>
<evidence type="ECO:0000313" key="1">
    <source>
        <dbReference type="EMBL" id="CAA6802852.1"/>
    </source>
</evidence>
<sequence length="480" mass="55228">MQKVLVLEINEVNFDLLEKYAAEGKLPNFKKFFDQYGYTKTHSESDQGVLNPWVQWITGHTGLNYEQHQVRRLGDMQGKSHEQIWERIERMGKSVGVFIAFNAKNNLKNPTFFLGDPWSREKRILPKTAEWADDALKQITDDYANGRIAPSSILKLIGSSIANLRAKNYLRLASYTKGYLSRKFYRALACDLLLSDIFLKMYKKSRPDFATCFINGAAHVQHHYMFSSKYYDGEIKNPEWFYKPGIDPLEEVYKLYDYTLGEIQKEVGSDTRLMLMTALSQEAHDRLSIYYRLKDHTQHLDELGVPYTDIQPLMTEDFIVRFKNINEAKRGQKIFESVRTKLDKNIFYTTTADDNSRENDTNDRAYYVDNRNDGSLYIQLKPSSDKYPDNFSLYVGDEQQEITGFENQVDFVSIKNAGHNEAGYFADSGYSKGELPSDIYLNQIPGHIAAIFGEKNASELKDADIHHTEEEAEAPAPVAA</sequence>